<dbReference type="GO" id="GO:0005096">
    <property type="term" value="F:GTPase activator activity"/>
    <property type="evidence" value="ECO:0007669"/>
    <property type="project" value="UniProtKB-KW"/>
</dbReference>
<sequence>MSWPNQCKLKYLSIHSCLYSQYLHILHQLPYLETLQLEKCIMDMNNMFESSSNLLFNSQLSCLIITDCSLSIEHLRSLILKTPKLREFKVIFRSGVFNSVIDIYEWEKFIRIELNFLNRLEFCVPYTNSTDNAISLNSIIVPFRESFWLNEKRWYTVCETVIGDYKENKILLFTIPFTINIDDSYGTLTTLSMASNKISDKGMHFLCKALHKNMTLKELNLENNEITNDGATYLSQALQNNNVLEIINLSRNYIRDDGARYLASVLRNNTIVRVLDLSDNKISNTGAQYLFDDLQQNTTLITLSMASNKISDKGMNFICKALHKNMTLKELNLENNEITDDGATYLSQALQNNNVLEIINLSRNYIGDDGARYLASVLRNNTIVRVLDLSENKIGNTGAQYLFDDLQQNTTLEELSLKCNHIEAEGAKYLADALQENMTLRMLNLDDNEIGAAGGHYLAEALRKNKAQTLTELFLKGIPGGKKRYYTSKTTENMASLLRNSTTLITLNLINNHIPATGIPYLADILRNHTTLTTLCLEKNRIGDNGMGFLSSGLQNNTTLLKLNLGINEIRISGAEYIANALQKNTTLTTLDLKHNGIANVGAQSLGVALKHNIALTTLILGNNRIGEIGAQSLGVALQHNTSLTILKIGGNGIRDVGAQSLGSALQHNTTLTTLELWSNPIGDDGAQSLGSALQRNTTLTTINLGHNRIAVVGAQALGDALKYNTMEELDHVPLETMKPNYLNLLREIDKLLSLSTNLNINKIETIFNNITENIDRILDQMVFQKSSMFLITTLNIIVRISAVDGSDLFISRQPFHSMFKKLNHLIKCIRNKKDYSPVNASDILDAILLNLVKDDFIEICFRRILSNETAAIKVSICIDVGYIQKTIQWIRSDIFASHMSYIGNPIVCIVYNLSRDKTGLKQLHTEKAFDILMERKQLINNKNYSDLTESYGRALIALATSDEQSEENKKLILDTSKNLYQLCKKIDQNDDLAFEGYHLSELLELLDRAFTNTYVIKHILEDKINEKSTAIQYFIELFLSLYGALLDPEPDELEKRAVKYLLRILLQISSYPEYLKQLIDNQQFCIIIESLANRPKRDDAKRIWCNIQQIMSPNEQKKEMSSKIYISYDYTDEEFCREFVKELRKRMTTPIWIDYENIDLSDDMWEYVSPNIISATMVIILVSTAYGDSTDKFQELSYIISTNKSRDEKKGLIVVAIEPNFSFNRSWMKDLLHDKPMVPCENNIDHMAWNVCEQLGMLKKPRIKCLNWISKNLRRETAQSDDFSTKTLKLIPENDKIYSQKESSQVDGSTDILLASEIHNSQSNITGSVSGSTWV</sequence>
<dbReference type="Gene3D" id="3.40.50.10140">
    <property type="entry name" value="Toll/interleukin-1 receptor homology (TIR) domain"/>
    <property type="match status" value="1"/>
</dbReference>
<dbReference type="GO" id="GO:0005634">
    <property type="term" value="C:nucleus"/>
    <property type="evidence" value="ECO:0007669"/>
    <property type="project" value="TreeGrafter"/>
</dbReference>
<dbReference type="OrthoDB" id="120976at2759"/>
<dbReference type="Gene3D" id="3.80.10.10">
    <property type="entry name" value="Ribonuclease Inhibitor"/>
    <property type="match status" value="6"/>
</dbReference>
<dbReference type="SMART" id="SM00368">
    <property type="entry name" value="LRR_RI"/>
    <property type="match status" value="18"/>
</dbReference>
<dbReference type="Proteomes" id="UP000663877">
    <property type="component" value="Unassembled WGS sequence"/>
</dbReference>
<gene>
    <name evidence="3" type="ORF">BJG266_LOCUS15345</name>
    <name evidence="4" type="ORF">QVE165_LOCUS14595</name>
</gene>
<dbReference type="GO" id="GO:0031267">
    <property type="term" value="F:small GTPase binding"/>
    <property type="evidence" value="ECO:0007669"/>
    <property type="project" value="TreeGrafter"/>
</dbReference>
<evidence type="ECO:0000313" key="6">
    <source>
        <dbReference type="Proteomes" id="UP000663877"/>
    </source>
</evidence>
<dbReference type="InterPro" id="IPR027038">
    <property type="entry name" value="RanGap"/>
</dbReference>
<dbReference type="GO" id="GO:0007165">
    <property type="term" value="P:signal transduction"/>
    <property type="evidence" value="ECO:0007669"/>
    <property type="project" value="InterPro"/>
</dbReference>
<proteinExistence type="inferred from homology"/>
<dbReference type="InterPro" id="IPR001611">
    <property type="entry name" value="Leu-rich_rpt"/>
</dbReference>
<evidence type="ECO:0000259" key="2">
    <source>
        <dbReference type="Pfam" id="PF13676"/>
    </source>
</evidence>
<dbReference type="Pfam" id="PF13516">
    <property type="entry name" value="LRR_6"/>
    <property type="match status" value="16"/>
</dbReference>
<name>A0A814G4X5_9BILA</name>
<keyword evidence="5" id="KW-1185">Reference proteome</keyword>
<accession>A0A814G4X5</accession>
<comment type="caution">
    <text evidence="3">The sequence shown here is derived from an EMBL/GenBank/DDBJ whole genome shotgun (WGS) entry which is preliminary data.</text>
</comment>
<comment type="similarity">
    <text evidence="1">Belongs to the Toll-like receptor family.</text>
</comment>
<dbReference type="GO" id="GO:0048471">
    <property type="term" value="C:perinuclear region of cytoplasm"/>
    <property type="evidence" value="ECO:0007669"/>
    <property type="project" value="TreeGrafter"/>
</dbReference>
<evidence type="ECO:0000256" key="1">
    <source>
        <dbReference type="ARBA" id="ARBA00009634"/>
    </source>
</evidence>
<evidence type="ECO:0000313" key="4">
    <source>
        <dbReference type="EMBL" id="CAF0994736.1"/>
    </source>
</evidence>
<evidence type="ECO:0000313" key="3">
    <source>
        <dbReference type="EMBL" id="CAF0990085.1"/>
    </source>
</evidence>
<evidence type="ECO:0000313" key="5">
    <source>
        <dbReference type="Proteomes" id="UP000663832"/>
    </source>
</evidence>
<protein>
    <recommendedName>
        <fullName evidence="2">TIR domain-containing protein</fullName>
    </recommendedName>
</protein>
<dbReference type="InterPro" id="IPR032675">
    <property type="entry name" value="LRR_dom_sf"/>
</dbReference>
<dbReference type="SUPFAM" id="SSF52047">
    <property type="entry name" value="RNI-like"/>
    <property type="match status" value="2"/>
</dbReference>
<dbReference type="GO" id="GO:0005829">
    <property type="term" value="C:cytosol"/>
    <property type="evidence" value="ECO:0007669"/>
    <property type="project" value="TreeGrafter"/>
</dbReference>
<dbReference type="InterPro" id="IPR035897">
    <property type="entry name" value="Toll_tir_struct_dom_sf"/>
</dbReference>
<dbReference type="EMBL" id="CAJNOM010000077">
    <property type="protein sequence ID" value="CAF0994736.1"/>
    <property type="molecule type" value="Genomic_DNA"/>
</dbReference>
<dbReference type="InterPro" id="IPR000157">
    <property type="entry name" value="TIR_dom"/>
</dbReference>
<dbReference type="PANTHER" id="PTHR24113:SF15">
    <property type="entry name" value="NACHT DOMAIN-CONTAINING PROTEIN"/>
    <property type="match status" value="1"/>
</dbReference>
<organism evidence="3 6">
    <name type="scientific">Adineta steineri</name>
    <dbReference type="NCBI Taxonomy" id="433720"/>
    <lineage>
        <taxon>Eukaryota</taxon>
        <taxon>Metazoa</taxon>
        <taxon>Spiralia</taxon>
        <taxon>Gnathifera</taxon>
        <taxon>Rotifera</taxon>
        <taxon>Eurotatoria</taxon>
        <taxon>Bdelloidea</taxon>
        <taxon>Adinetida</taxon>
        <taxon>Adinetidae</taxon>
        <taxon>Adineta</taxon>
    </lineage>
</organism>
<dbReference type="Pfam" id="PF13676">
    <property type="entry name" value="TIR_2"/>
    <property type="match status" value="1"/>
</dbReference>
<reference evidence="3" key="1">
    <citation type="submission" date="2021-02" db="EMBL/GenBank/DDBJ databases">
        <authorList>
            <person name="Nowell W R."/>
        </authorList>
    </citation>
    <scope>NUCLEOTIDE SEQUENCE</scope>
</reference>
<dbReference type="Proteomes" id="UP000663832">
    <property type="component" value="Unassembled WGS sequence"/>
</dbReference>
<dbReference type="PANTHER" id="PTHR24113">
    <property type="entry name" value="RAN GTPASE-ACTIVATING PROTEIN 1"/>
    <property type="match status" value="1"/>
</dbReference>
<dbReference type="CDD" id="cd00116">
    <property type="entry name" value="LRR_RI"/>
    <property type="match status" value="1"/>
</dbReference>
<dbReference type="GO" id="GO:0006913">
    <property type="term" value="P:nucleocytoplasmic transport"/>
    <property type="evidence" value="ECO:0007669"/>
    <property type="project" value="TreeGrafter"/>
</dbReference>
<feature type="domain" description="TIR" evidence="2">
    <location>
        <begin position="1125"/>
        <end position="1220"/>
    </location>
</feature>
<dbReference type="SUPFAM" id="SSF52200">
    <property type="entry name" value="Toll/Interleukin receptor TIR domain"/>
    <property type="match status" value="1"/>
</dbReference>
<dbReference type="EMBL" id="CAJNOI010000067">
    <property type="protein sequence ID" value="CAF0990085.1"/>
    <property type="molecule type" value="Genomic_DNA"/>
</dbReference>